<dbReference type="CDD" id="cd00093">
    <property type="entry name" value="HTH_XRE"/>
    <property type="match status" value="1"/>
</dbReference>
<dbReference type="Gene3D" id="1.10.260.40">
    <property type="entry name" value="lambda repressor-like DNA-binding domains"/>
    <property type="match status" value="1"/>
</dbReference>
<evidence type="ECO:0000313" key="4">
    <source>
        <dbReference type="Proteomes" id="UP000095256"/>
    </source>
</evidence>
<dbReference type="Pfam" id="PF01381">
    <property type="entry name" value="HTH_3"/>
    <property type="match status" value="1"/>
</dbReference>
<dbReference type="Proteomes" id="UP000095256">
    <property type="component" value="Unassembled WGS sequence"/>
</dbReference>
<comment type="caution">
    <text evidence="3">The sequence shown here is derived from an EMBL/GenBank/DDBJ whole genome shotgun (WGS) entry which is preliminary data.</text>
</comment>
<accession>A0A1E5L010</accession>
<dbReference type="InterPro" id="IPR010982">
    <property type="entry name" value="Lambda_DNA-bd_dom_sf"/>
</dbReference>
<reference evidence="3 4" key="1">
    <citation type="submission" date="2016-09" db="EMBL/GenBank/DDBJ databases">
        <authorList>
            <person name="Capua I."/>
            <person name="De Benedictis P."/>
            <person name="Joannis T."/>
            <person name="Lombin L.H."/>
            <person name="Cattoli G."/>
        </authorList>
    </citation>
    <scope>NUCLEOTIDE SEQUENCE [LARGE SCALE GENOMIC DNA]</scope>
    <source>
        <strain evidence="3 4">LMG 25899</strain>
    </source>
</reference>
<evidence type="ECO:0000259" key="2">
    <source>
        <dbReference type="PROSITE" id="PS50943"/>
    </source>
</evidence>
<dbReference type="PANTHER" id="PTHR46558">
    <property type="entry name" value="TRACRIPTIONAL REGULATORY PROTEIN-RELATED-RELATED"/>
    <property type="match status" value="1"/>
</dbReference>
<protein>
    <recommendedName>
        <fullName evidence="2">HTH cro/C1-type domain-containing protein</fullName>
    </recommendedName>
</protein>
<dbReference type="AlphaFoldDB" id="A0A1E5L010"/>
<dbReference type="PANTHER" id="PTHR46558:SF13">
    <property type="entry name" value="HTH-TYPE TRANSCRIPTIONAL REGULATOR IMMR"/>
    <property type="match status" value="1"/>
</dbReference>
<dbReference type="STRING" id="762845.BCR26_10570"/>
<dbReference type="EMBL" id="MIEK01000010">
    <property type="protein sequence ID" value="OEH83239.1"/>
    <property type="molecule type" value="Genomic_DNA"/>
</dbReference>
<dbReference type="InterPro" id="IPR001387">
    <property type="entry name" value="Cro/C1-type_HTH"/>
</dbReference>
<evidence type="ECO:0000313" key="3">
    <source>
        <dbReference type="EMBL" id="OEH83239.1"/>
    </source>
</evidence>
<dbReference type="PROSITE" id="PS50943">
    <property type="entry name" value="HTH_CROC1"/>
    <property type="match status" value="1"/>
</dbReference>
<feature type="domain" description="HTH cro/C1-type" evidence="2">
    <location>
        <begin position="10"/>
        <end position="64"/>
    </location>
</feature>
<dbReference type="GO" id="GO:0003677">
    <property type="term" value="F:DNA binding"/>
    <property type="evidence" value="ECO:0007669"/>
    <property type="project" value="UniProtKB-KW"/>
</dbReference>
<sequence>MMATNIGTQLKTIRIQKNLSQADVAKQLNISRQTLSKWELDKSLPDLDSLKQLSIIYNLSIDYLLELQKEKIKLLPIYTEEHLTESLIAKICNNKEPLQEQIHFISNEICLPLLHSRSSADIIWFATQKLVILPGRYSLINHAVTNEKSKNYLDLFFGLNYKIGLLTKTQLSFFSIIDWLEEKTQTTFSLSTMDFIAVGKLYDQDIKLGNSYALGYKTKKGNYDIINLNKDEAERLKTILAILDPEKNYYIELENLCVMNFMNKYRKKDTMKNRNELIEVETKLVSISYFTHMATFDFRVIQFFC</sequence>
<proteinExistence type="predicted"/>
<evidence type="ECO:0000256" key="1">
    <source>
        <dbReference type="ARBA" id="ARBA00023125"/>
    </source>
</evidence>
<name>A0A1E5L010_9ENTE</name>
<gene>
    <name evidence="3" type="ORF">BCR26_10570</name>
</gene>
<organism evidence="3 4">
    <name type="scientific">Enterococcus rivorum</name>
    <dbReference type="NCBI Taxonomy" id="762845"/>
    <lineage>
        <taxon>Bacteria</taxon>
        <taxon>Bacillati</taxon>
        <taxon>Bacillota</taxon>
        <taxon>Bacilli</taxon>
        <taxon>Lactobacillales</taxon>
        <taxon>Enterococcaceae</taxon>
        <taxon>Enterococcus</taxon>
    </lineage>
</organism>
<dbReference type="SUPFAM" id="SSF47413">
    <property type="entry name" value="lambda repressor-like DNA-binding domains"/>
    <property type="match status" value="1"/>
</dbReference>
<keyword evidence="1" id="KW-0238">DNA-binding</keyword>
<dbReference type="OrthoDB" id="9805856at2"/>
<keyword evidence="4" id="KW-1185">Reference proteome</keyword>
<dbReference type="RefSeq" id="WP_069697791.1">
    <property type="nucleotide sequence ID" value="NZ_JAGGMA010000019.1"/>
</dbReference>
<dbReference type="SMART" id="SM00530">
    <property type="entry name" value="HTH_XRE"/>
    <property type="match status" value="1"/>
</dbReference>